<name>A0ABT6JMW9_9GAMM</name>
<dbReference type="Proteomes" id="UP001156831">
    <property type="component" value="Unassembled WGS sequence"/>
</dbReference>
<proteinExistence type="predicted"/>
<keyword evidence="2" id="KW-1185">Reference proteome</keyword>
<sequence length="158" mass="17286">MTTPTPVLLPAGFTWKDVADGCVLLAGGTRVLEVIRQNSGWVVQVDVPDDGSHSRRVVVGSRVAGVRFGNKWARAHKEMVARFDPEAGRRMSRGRRIRASDPETAAVVARPGDGARSSATSAIGPEALRHELDEARALKEELNIHLDRIELIVEEMTR</sequence>
<organism evidence="1 2">
    <name type="scientific">Luteimonas rhizosphaericola</name>
    <dbReference type="NCBI Taxonomy" id="3042024"/>
    <lineage>
        <taxon>Bacteria</taxon>
        <taxon>Pseudomonadati</taxon>
        <taxon>Pseudomonadota</taxon>
        <taxon>Gammaproteobacteria</taxon>
        <taxon>Lysobacterales</taxon>
        <taxon>Lysobacteraceae</taxon>
        <taxon>Luteimonas</taxon>
    </lineage>
</organism>
<evidence type="ECO:0000313" key="1">
    <source>
        <dbReference type="EMBL" id="MDH5832029.1"/>
    </source>
</evidence>
<protein>
    <submittedName>
        <fullName evidence="1">Uncharacterized protein</fullName>
    </submittedName>
</protein>
<dbReference type="EMBL" id="JARXRN010000028">
    <property type="protein sequence ID" value="MDH5832029.1"/>
    <property type="molecule type" value="Genomic_DNA"/>
</dbReference>
<gene>
    <name evidence="1" type="ORF">QFW80_16045</name>
</gene>
<evidence type="ECO:0000313" key="2">
    <source>
        <dbReference type="Proteomes" id="UP001156831"/>
    </source>
</evidence>
<accession>A0ABT6JMW9</accession>
<comment type="caution">
    <text evidence="1">The sequence shown here is derived from an EMBL/GenBank/DDBJ whole genome shotgun (WGS) entry which is preliminary data.</text>
</comment>
<reference evidence="1 2" key="1">
    <citation type="submission" date="2023-04" db="EMBL/GenBank/DDBJ databases">
        <title>Luteimonas sp. M1R5S18.</title>
        <authorList>
            <person name="Sun J.-Q."/>
        </authorList>
    </citation>
    <scope>NUCLEOTIDE SEQUENCE [LARGE SCALE GENOMIC DNA]</scope>
    <source>
        <strain evidence="1 2">M1R5S18</strain>
    </source>
</reference>
<dbReference type="RefSeq" id="WP_280602971.1">
    <property type="nucleotide sequence ID" value="NZ_JARXRN010000028.1"/>
</dbReference>